<organism evidence="8 9">
    <name type="scientific">Lentzea rhizosphaerae</name>
    <dbReference type="NCBI Taxonomy" id="2041025"/>
    <lineage>
        <taxon>Bacteria</taxon>
        <taxon>Bacillati</taxon>
        <taxon>Actinomycetota</taxon>
        <taxon>Actinomycetes</taxon>
        <taxon>Pseudonocardiales</taxon>
        <taxon>Pseudonocardiaceae</taxon>
        <taxon>Lentzea</taxon>
    </lineage>
</organism>
<evidence type="ECO:0000256" key="4">
    <source>
        <dbReference type="ARBA" id="ARBA00022989"/>
    </source>
</evidence>
<evidence type="ECO:0000256" key="1">
    <source>
        <dbReference type="ARBA" id="ARBA00004651"/>
    </source>
</evidence>
<gene>
    <name evidence="8" type="ORF">ACFOWZ_07990</name>
</gene>
<protein>
    <submittedName>
        <fullName evidence="8">MFS transporter</fullName>
    </submittedName>
</protein>
<comment type="caution">
    <text evidence="8">The sequence shown here is derived from an EMBL/GenBank/DDBJ whole genome shotgun (WGS) entry which is preliminary data.</text>
</comment>
<feature type="domain" description="Major facilitator superfamily (MFS) profile" evidence="7">
    <location>
        <begin position="200"/>
        <end position="385"/>
    </location>
</feature>
<feature type="transmembrane region" description="Helical" evidence="6">
    <location>
        <begin position="92"/>
        <end position="115"/>
    </location>
</feature>
<feature type="transmembrane region" description="Helical" evidence="6">
    <location>
        <begin position="34"/>
        <end position="58"/>
    </location>
</feature>
<evidence type="ECO:0000256" key="5">
    <source>
        <dbReference type="ARBA" id="ARBA00023136"/>
    </source>
</evidence>
<dbReference type="PANTHER" id="PTHR23513:SF11">
    <property type="entry name" value="STAPHYLOFERRIN A TRANSPORTER"/>
    <property type="match status" value="1"/>
</dbReference>
<evidence type="ECO:0000313" key="8">
    <source>
        <dbReference type="EMBL" id="MFC3891413.1"/>
    </source>
</evidence>
<dbReference type="CDD" id="cd06173">
    <property type="entry name" value="MFS_MefA_like"/>
    <property type="match status" value="1"/>
</dbReference>
<dbReference type="SUPFAM" id="SSF103473">
    <property type="entry name" value="MFS general substrate transporter"/>
    <property type="match status" value="1"/>
</dbReference>
<reference evidence="9" key="1">
    <citation type="journal article" date="2019" name="Int. J. Syst. Evol. Microbiol.">
        <title>The Global Catalogue of Microorganisms (GCM) 10K type strain sequencing project: providing services to taxonomists for standard genome sequencing and annotation.</title>
        <authorList>
            <consortium name="The Broad Institute Genomics Platform"/>
            <consortium name="The Broad Institute Genome Sequencing Center for Infectious Disease"/>
            <person name="Wu L."/>
            <person name="Ma J."/>
        </authorList>
    </citation>
    <scope>NUCLEOTIDE SEQUENCE [LARGE SCALE GENOMIC DNA]</scope>
    <source>
        <strain evidence="9">CGMCC 4.7405</strain>
    </source>
</reference>
<feature type="transmembrane region" description="Helical" evidence="6">
    <location>
        <begin position="65"/>
        <end position="86"/>
    </location>
</feature>
<feature type="transmembrane region" description="Helical" evidence="6">
    <location>
        <begin position="235"/>
        <end position="254"/>
    </location>
</feature>
<feature type="transmembrane region" description="Helical" evidence="6">
    <location>
        <begin position="329"/>
        <end position="348"/>
    </location>
</feature>
<dbReference type="InterPro" id="IPR036259">
    <property type="entry name" value="MFS_trans_sf"/>
</dbReference>
<dbReference type="PROSITE" id="PS50850">
    <property type="entry name" value="MFS"/>
    <property type="match status" value="1"/>
</dbReference>
<feature type="transmembrane region" description="Helical" evidence="6">
    <location>
        <begin position="154"/>
        <end position="173"/>
    </location>
</feature>
<name>A0ABV8BMF8_9PSEU</name>
<evidence type="ECO:0000313" key="9">
    <source>
        <dbReference type="Proteomes" id="UP001595690"/>
    </source>
</evidence>
<sequence>MWRYLTSAGLARLADEMVVVTLALLAWSRTGDELLTGVTTAAYALPAVVTGPLLGAWLDRTRHPLVALAGNQFLLAAMAIGLIFVPAPLMPFLAFLAGLTLPMTSGGFTSMLPRLNVDLPRMTAYDSMLYSGTAIAGLALASIVAVAWSPAGAMTVVALLAAAGGLVTLRLVLAPAPPSPHSSLLPALRAGARTLMRTPPLRAATLTSVISFTGFGMLVVTLQVLLPSLHADSDLSGLVLAAFDVGAVLAVMAVRPHLSRWRPERVLFVTVALYGVSFALWTLAGNLPVLLAMAFVAGLASGPTLVALITARQRYSPPELLGQVSTTGASLKIGAFSLGSLLAGVLLSSSTPTTALLVIALLQFVAVGVGLVAARSKAPAGHATA</sequence>
<dbReference type="InterPro" id="IPR020846">
    <property type="entry name" value="MFS_dom"/>
</dbReference>
<feature type="transmembrane region" description="Helical" evidence="6">
    <location>
        <begin position="127"/>
        <end position="148"/>
    </location>
</feature>
<evidence type="ECO:0000256" key="2">
    <source>
        <dbReference type="ARBA" id="ARBA00022475"/>
    </source>
</evidence>
<dbReference type="RefSeq" id="WP_382370691.1">
    <property type="nucleotide sequence ID" value="NZ_JBHRZI010000011.1"/>
</dbReference>
<dbReference type="InterPro" id="IPR011701">
    <property type="entry name" value="MFS"/>
</dbReference>
<keyword evidence="4 6" id="KW-1133">Transmembrane helix</keyword>
<evidence type="ECO:0000259" key="7">
    <source>
        <dbReference type="PROSITE" id="PS50850"/>
    </source>
</evidence>
<keyword evidence="3 6" id="KW-0812">Transmembrane</keyword>
<keyword evidence="9" id="KW-1185">Reference proteome</keyword>
<keyword evidence="2" id="KW-1003">Cell membrane</keyword>
<keyword evidence="5 6" id="KW-0472">Membrane</keyword>
<feature type="transmembrane region" description="Helical" evidence="6">
    <location>
        <begin position="354"/>
        <end position="374"/>
    </location>
</feature>
<comment type="subcellular location">
    <subcellularLocation>
        <location evidence="1">Cell membrane</location>
        <topology evidence="1">Multi-pass membrane protein</topology>
    </subcellularLocation>
</comment>
<evidence type="ECO:0000256" key="6">
    <source>
        <dbReference type="SAM" id="Phobius"/>
    </source>
</evidence>
<dbReference type="EMBL" id="JBHRZI010000011">
    <property type="protein sequence ID" value="MFC3891413.1"/>
    <property type="molecule type" value="Genomic_DNA"/>
</dbReference>
<feature type="transmembrane region" description="Helical" evidence="6">
    <location>
        <begin position="203"/>
        <end position="229"/>
    </location>
</feature>
<feature type="transmembrane region" description="Helical" evidence="6">
    <location>
        <begin position="266"/>
        <end position="284"/>
    </location>
</feature>
<proteinExistence type="predicted"/>
<dbReference type="Pfam" id="PF07690">
    <property type="entry name" value="MFS_1"/>
    <property type="match status" value="1"/>
</dbReference>
<evidence type="ECO:0000256" key="3">
    <source>
        <dbReference type="ARBA" id="ARBA00022692"/>
    </source>
</evidence>
<accession>A0ABV8BMF8</accession>
<dbReference type="PANTHER" id="PTHR23513">
    <property type="entry name" value="INTEGRAL MEMBRANE EFFLUX PROTEIN-RELATED"/>
    <property type="match status" value="1"/>
</dbReference>
<dbReference type="Proteomes" id="UP001595690">
    <property type="component" value="Unassembled WGS sequence"/>
</dbReference>
<feature type="transmembrane region" description="Helical" evidence="6">
    <location>
        <begin position="290"/>
        <end position="309"/>
    </location>
</feature>
<dbReference type="Gene3D" id="1.20.1250.20">
    <property type="entry name" value="MFS general substrate transporter like domains"/>
    <property type="match status" value="1"/>
</dbReference>